<proteinExistence type="predicted"/>
<sequence length="69" mass="7556">MAPSELTTLLGQVLGNLTPDTHESLEKLRFFFPETLLLGALDLIDRDSGKPPEFCFVGSTALRPHDGTQ</sequence>
<dbReference type="Proteomes" id="UP000230002">
    <property type="component" value="Unassembled WGS sequence"/>
</dbReference>
<evidence type="ECO:0000313" key="1">
    <source>
        <dbReference type="EMBL" id="PIL35899.1"/>
    </source>
</evidence>
<gene>
    <name evidence="1" type="ORF">GSI_01559</name>
</gene>
<evidence type="ECO:0000313" key="2">
    <source>
        <dbReference type="Proteomes" id="UP000230002"/>
    </source>
</evidence>
<dbReference type="AlphaFoldDB" id="A0A2G8SQ50"/>
<dbReference type="OrthoDB" id="337581at2759"/>
<reference evidence="1 2" key="1">
    <citation type="journal article" date="2015" name="Sci. Rep.">
        <title>Chromosome-level genome map provides insights into diverse defense mechanisms in the medicinal fungus Ganoderma sinense.</title>
        <authorList>
            <person name="Zhu Y."/>
            <person name="Xu J."/>
            <person name="Sun C."/>
            <person name="Zhou S."/>
            <person name="Xu H."/>
            <person name="Nelson D.R."/>
            <person name="Qian J."/>
            <person name="Song J."/>
            <person name="Luo H."/>
            <person name="Xiang L."/>
            <person name="Li Y."/>
            <person name="Xu Z."/>
            <person name="Ji A."/>
            <person name="Wang L."/>
            <person name="Lu S."/>
            <person name="Hayward A."/>
            <person name="Sun W."/>
            <person name="Li X."/>
            <person name="Schwartz D.C."/>
            <person name="Wang Y."/>
            <person name="Chen S."/>
        </authorList>
    </citation>
    <scope>NUCLEOTIDE SEQUENCE [LARGE SCALE GENOMIC DNA]</scope>
    <source>
        <strain evidence="1 2">ZZ0214-1</strain>
    </source>
</reference>
<name>A0A2G8SQ50_9APHY</name>
<organism evidence="1 2">
    <name type="scientific">Ganoderma sinense ZZ0214-1</name>
    <dbReference type="NCBI Taxonomy" id="1077348"/>
    <lineage>
        <taxon>Eukaryota</taxon>
        <taxon>Fungi</taxon>
        <taxon>Dikarya</taxon>
        <taxon>Basidiomycota</taxon>
        <taxon>Agaricomycotina</taxon>
        <taxon>Agaricomycetes</taxon>
        <taxon>Polyporales</taxon>
        <taxon>Polyporaceae</taxon>
        <taxon>Ganoderma</taxon>
    </lineage>
</organism>
<accession>A0A2G8SQ50</accession>
<protein>
    <submittedName>
        <fullName evidence="1">Uncharacterized protein</fullName>
    </submittedName>
</protein>
<comment type="caution">
    <text evidence="1">The sequence shown here is derived from an EMBL/GenBank/DDBJ whole genome shotgun (WGS) entry which is preliminary data.</text>
</comment>
<dbReference type="EMBL" id="AYKW01000002">
    <property type="protein sequence ID" value="PIL35899.1"/>
    <property type="molecule type" value="Genomic_DNA"/>
</dbReference>
<keyword evidence="2" id="KW-1185">Reference proteome</keyword>